<feature type="signal peptide" evidence="3">
    <location>
        <begin position="1"/>
        <end position="18"/>
    </location>
</feature>
<reference evidence="4 5" key="1">
    <citation type="submission" date="2017-05" db="EMBL/GenBank/DDBJ databases">
        <authorList>
            <person name="Varghese N."/>
            <person name="Submissions S."/>
        </authorList>
    </citation>
    <scope>NUCLEOTIDE SEQUENCE [LARGE SCALE GENOMIC DNA]</scope>
    <source>
        <strain evidence="4 5">DSM 18015</strain>
    </source>
</reference>
<keyword evidence="5" id="KW-1185">Reference proteome</keyword>
<dbReference type="Proteomes" id="UP001158050">
    <property type="component" value="Unassembled WGS sequence"/>
</dbReference>
<comment type="caution">
    <text evidence="4">The sequence shown here is derived from an EMBL/GenBank/DDBJ whole genome shotgun (WGS) entry which is preliminary data.</text>
</comment>
<feature type="chain" id="PRO_5045305816" description="Type IV secretion system putative lipoprotein virB7" evidence="3">
    <location>
        <begin position="19"/>
        <end position="160"/>
    </location>
</feature>
<dbReference type="Pfam" id="PF20050">
    <property type="entry name" value="DUF6452"/>
    <property type="match status" value="1"/>
</dbReference>
<organism evidence="4 5">
    <name type="scientific">Epilithonimonas pallida</name>
    <dbReference type="NCBI Taxonomy" id="373671"/>
    <lineage>
        <taxon>Bacteria</taxon>
        <taxon>Pseudomonadati</taxon>
        <taxon>Bacteroidota</taxon>
        <taxon>Flavobacteriia</taxon>
        <taxon>Flavobacteriales</taxon>
        <taxon>Weeksellaceae</taxon>
        <taxon>Chryseobacterium group</taxon>
        <taxon>Epilithonimonas</taxon>
    </lineage>
</organism>
<proteinExistence type="predicted"/>
<evidence type="ECO:0000313" key="5">
    <source>
        <dbReference type="Proteomes" id="UP001158050"/>
    </source>
</evidence>
<keyword evidence="2 3" id="KW-0732">Signal</keyword>
<dbReference type="InterPro" id="IPR012640">
    <property type="entry name" value="Membr_lipoprot_lipid_attach_CS"/>
</dbReference>
<evidence type="ECO:0000256" key="2">
    <source>
        <dbReference type="ARBA" id="ARBA00022729"/>
    </source>
</evidence>
<dbReference type="EMBL" id="FXUO01000005">
    <property type="protein sequence ID" value="SMP93581.1"/>
    <property type="molecule type" value="Genomic_DNA"/>
</dbReference>
<protein>
    <recommendedName>
        <fullName evidence="1">Type IV secretion system putative lipoprotein virB7</fullName>
    </recommendedName>
</protein>
<gene>
    <name evidence="4" type="ORF">SAMN05421679_1053</name>
</gene>
<accession>A0ABY1R358</accession>
<evidence type="ECO:0000313" key="4">
    <source>
        <dbReference type="EMBL" id="SMP93581.1"/>
    </source>
</evidence>
<sequence length="160" mass="18372">MKKIFFFLSFLFILTSCGSDDDICLSSDSTPRLKLKFRSAANTSNQLIRIDTLYVDVDYGKTSLTNVMTAQPNVDSIFVPMRVDNAVYTDIYFRTRKNGPRSKMRVSYITKPIYVSPACGYKINYENLNAELLESNPVQNVESNHTSLTDESRINFYLRF</sequence>
<evidence type="ECO:0000256" key="3">
    <source>
        <dbReference type="SAM" id="SignalP"/>
    </source>
</evidence>
<dbReference type="RefSeq" id="WP_283416878.1">
    <property type="nucleotide sequence ID" value="NZ_FXUO01000005.1"/>
</dbReference>
<dbReference type="InterPro" id="IPR045607">
    <property type="entry name" value="DUF6452"/>
</dbReference>
<name>A0ABY1R358_9FLAO</name>
<evidence type="ECO:0000256" key="1">
    <source>
        <dbReference type="ARBA" id="ARBA00017922"/>
    </source>
</evidence>
<dbReference type="Pfam" id="PF08139">
    <property type="entry name" value="LPAM_1"/>
    <property type="match status" value="1"/>
</dbReference>
<dbReference type="PROSITE" id="PS51257">
    <property type="entry name" value="PROKAR_LIPOPROTEIN"/>
    <property type="match status" value="1"/>
</dbReference>